<evidence type="ECO:0000256" key="3">
    <source>
        <dbReference type="PROSITE-ProRule" id="PRU00169"/>
    </source>
</evidence>
<dbReference type="InterPro" id="IPR036388">
    <property type="entry name" value="WH-like_DNA-bd_sf"/>
</dbReference>
<evidence type="ECO:0000256" key="1">
    <source>
        <dbReference type="ARBA" id="ARBA00022553"/>
    </source>
</evidence>
<evidence type="ECO:0000256" key="2">
    <source>
        <dbReference type="ARBA" id="ARBA00023125"/>
    </source>
</evidence>
<dbReference type="SUPFAM" id="SSF52172">
    <property type="entry name" value="CheY-like"/>
    <property type="match status" value="1"/>
</dbReference>
<dbReference type="PANTHER" id="PTHR45566">
    <property type="entry name" value="HTH-TYPE TRANSCRIPTIONAL REGULATOR YHJB-RELATED"/>
    <property type="match status" value="1"/>
</dbReference>
<comment type="caution">
    <text evidence="6">The sequence shown here is derived from an EMBL/GenBank/DDBJ whole genome shotgun (WGS) entry which is preliminary data.</text>
</comment>
<evidence type="ECO:0000313" key="6">
    <source>
        <dbReference type="EMBL" id="OBZ95526.1"/>
    </source>
</evidence>
<dbReference type="PATRIC" id="fig|1612624.7.peg.3318"/>
<dbReference type="OrthoDB" id="9782896at2"/>
<dbReference type="GO" id="GO:0003677">
    <property type="term" value="F:DNA binding"/>
    <property type="evidence" value="ECO:0007669"/>
    <property type="project" value="UniProtKB-KW"/>
</dbReference>
<dbReference type="InterPro" id="IPR016032">
    <property type="entry name" value="Sig_transdc_resp-reg_C-effctor"/>
</dbReference>
<dbReference type="InterPro" id="IPR001789">
    <property type="entry name" value="Sig_transdc_resp-reg_receiver"/>
</dbReference>
<dbReference type="InterPro" id="IPR051015">
    <property type="entry name" value="EvgA-like"/>
</dbReference>
<gene>
    <name evidence="6" type="ORF">ADU59_08905</name>
</gene>
<dbReference type="SMART" id="SM00421">
    <property type="entry name" value="HTH_LUXR"/>
    <property type="match status" value="1"/>
</dbReference>
<accession>A0A1C7P3I0</accession>
<organism evidence="6 7">
    <name type="scientific">Pararhizobium polonicum</name>
    <dbReference type="NCBI Taxonomy" id="1612624"/>
    <lineage>
        <taxon>Bacteria</taxon>
        <taxon>Pseudomonadati</taxon>
        <taxon>Pseudomonadota</taxon>
        <taxon>Alphaproteobacteria</taxon>
        <taxon>Hyphomicrobiales</taxon>
        <taxon>Rhizobiaceae</taxon>
        <taxon>Rhizobium/Agrobacterium group</taxon>
        <taxon>Pararhizobium</taxon>
    </lineage>
</organism>
<proteinExistence type="predicted"/>
<name>A0A1C7P3I0_9HYPH</name>
<evidence type="ECO:0000259" key="4">
    <source>
        <dbReference type="PROSITE" id="PS50043"/>
    </source>
</evidence>
<dbReference type="Gene3D" id="3.40.50.2300">
    <property type="match status" value="1"/>
</dbReference>
<dbReference type="PRINTS" id="PR00038">
    <property type="entry name" value="HTHLUXR"/>
</dbReference>
<dbReference type="CDD" id="cd06170">
    <property type="entry name" value="LuxR_C_like"/>
    <property type="match status" value="1"/>
</dbReference>
<evidence type="ECO:0008006" key="8">
    <source>
        <dbReference type="Google" id="ProtNLM"/>
    </source>
</evidence>
<dbReference type="AlphaFoldDB" id="A0A1C7P3I0"/>
<dbReference type="Proteomes" id="UP000093111">
    <property type="component" value="Unassembled WGS sequence"/>
</dbReference>
<dbReference type="Pfam" id="PF00072">
    <property type="entry name" value="Response_reg"/>
    <property type="match status" value="1"/>
</dbReference>
<dbReference type="CDD" id="cd17535">
    <property type="entry name" value="REC_NarL-like"/>
    <property type="match status" value="1"/>
</dbReference>
<keyword evidence="2" id="KW-0238">DNA-binding</keyword>
<dbReference type="SUPFAM" id="SSF46894">
    <property type="entry name" value="C-terminal effector domain of the bipartite response regulators"/>
    <property type="match status" value="1"/>
</dbReference>
<protein>
    <recommendedName>
        <fullName evidence="8">LuxR family transcriptional regulator</fullName>
    </recommendedName>
</protein>
<dbReference type="GO" id="GO:0006355">
    <property type="term" value="P:regulation of DNA-templated transcription"/>
    <property type="evidence" value="ECO:0007669"/>
    <property type="project" value="InterPro"/>
</dbReference>
<dbReference type="InterPro" id="IPR000792">
    <property type="entry name" value="Tscrpt_reg_LuxR_C"/>
</dbReference>
<feature type="modified residue" description="4-aspartylphosphate" evidence="3">
    <location>
        <position position="64"/>
    </location>
</feature>
<dbReference type="PANTHER" id="PTHR45566:SF2">
    <property type="entry name" value="NARL SUBFAMILY"/>
    <property type="match status" value="1"/>
</dbReference>
<evidence type="ECO:0000313" key="7">
    <source>
        <dbReference type="Proteomes" id="UP000093111"/>
    </source>
</evidence>
<dbReference type="SMART" id="SM00448">
    <property type="entry name" value="REC"/>
    <property type="match status" value="1"/>
</dbReference>
<dbReference type="InterPro" id="IPR058245">
    <property type="entry name" value="NreC/VraR/RcsB-like_REC"/>
</dbReference>
<dbReference type="Gene3D" id="1.10.10.10">
    <property type="entry name" value="Winged helix-like DNA-binding domain superfamily/Winged helix DNA-binding domain"/>
    <property type="match status" value="1"/>
</dbReference>
<dbReference type="GO" id="GO:0000160">
    <property type="term" value="P:phosphorelay signal transduction system"/>
    <property type="evidence" value="ECO:0007669"/>
    <property type="project" value="InterPro"/>
</dbReference>
<sequence>MLPTEQRLLRERIILADDHPVFRDGLRRLIQRSAPEAEIAEANDFDELLALARSGPMPAILIVDLIFAGRSIEEALTGLRQEFARSSIVVVSMIEDRAIAERIMARGVNGFISKSLPPHEIITALDAVRDGDLVLRLDASGSSIPERDNEISTLTQRQLEVLRMLSAGKTNKEIAVSLGISPFTVRIHVSALLKSLGVSSRTAAAAKAVAGGLFP</sequence>
<dbReference type="EMBL" id="LGLV01000006">
    <property type="protein sequence ID" value="OBZ95526.1"/>
    <property type="molecule type" value="Genomic_DNA"/>
</dbReference>
<dbReference type="InterPro" id="IPR011006">
    <property type="entry name" value="CheY-like_superfamily"/>
</dbReference>
<reference evidence="6 7" key="1">
    <citation type="journal article" date="2016" name="Syst. Appl. Microbiol.">
        <title>Pararhizobium polonicum sp. nov. isolated from tumors on stone fruit rootstocks.</title>
        <authorList>
            <person name="Pulawska J."/>
            <person name="Kuzmanovic N."/>
            <person name="Willems A."/>
            <person name="Pothier J.F."/>
        </authorList>
    </citation>
    <scope>NUCLEOTIDE SEQUENCE [LARGE SCALE GENOMIC DNA]</scope>
    <source>
        <strain evidence="6 7">F5.1</strain>
    </source>
</reference>
<dbReference type="Pfam" id="PF00196">
    <property type="entry name" value="GerE"/>
    <property type="match status" value="1"/>
</dbReference>
<keyword evidence="1 3" id="KW-0597">Phosphoprotein</keyword>
<dbReference type="PROSITE" id="PS50110">
    <property type="entry name" value="RESPONSE_REGULATORY"/>
    <property type="match status" value="1"/>
</dbReference>
<dbReference type="PROSITE" id="PS50043">
    <property type="entry name" value="HTH_LUXR_2"/>
    <property type="match status" value="1"/>
</dbReference>
<dbReference type="STRING" id="1612624.ADU59_08905"/>
<evidence type="ECO:0000259" key="5">
    <source>
        <dbReference type="PROSITE" id="PS50110"/>
    </source>
</evidence>
<keyword evidence="7" id="KW-1185">Reference proteome</keyword>
<feature type="domain" description="HTH luxR-type" evidence="4">
    <location>
        <begin position="147"/>
        <end position="212"/>
    </location>
</feature>
<feature type="domain" description="Response regulatory" evidence="5">
    <location>
        <begin position="12"/>
        <end position="129"/>
    </location>
</feature>